<dbReference type="Pfam" id="PF13413">
    <property type="entry name" value="HTH_25"/>
    <property type="match status" value="1"/>
</dbReference>
<dbReference type="GO" id="GO:0003677">
    <property type="term" value="F:DNA binding"/>
    <property type="evidence" value="ECO:0007669"/>
    <property type="project" value="InterPro"/>
</dbReference>
<evidence type="ECO:0000256" key="1">
    <source>
        <dbReference type="SAM" id="MobiDB-lite"/>
    </source>
</evidence>
<keyword evidence="2" id="KW-0812">Transmembrane</keyword>
<evidence type="ECO:0000259" key="3">
    <source>
        <dbReference type="Pfam" id="PF13464"/>
    </source>
</evidence>
<keyword evidence="2" id="KW-1133">Transmembrane helix</keyword>
<keyword evidence="2" id="KW-0472">Membrane</keyword>
<sequence>MRILISELSALLKQARISKGYTIDKLHKITKIPADIIEKLENEEFDELASFHHAKVYIKKYAKHVDLDPLEIMDEYEDILALLFEEDDEEEVEEEWVEDEIEEDEEEIPSRFDRYHLPNNHPVWNFLIKYLPVIGLVAVILGIMGTIIVTINRINSENKDEVAIEQSITTNEVISSVQPDSSTVQESPGEQAQDNPETDLEQELVLISDDPDPTIYEVDDLSSLTLSVEGLGTVWIGYFEDGAITQEHVLNAGDSIEITPSNAQSAMLQFGYKEGVKVTVNGKEIPLTNVTRPNQVEFVTKGETVHHQQAESSTNDAQIQEPQTEEVPNQEDSTGDDQEAGTYEGPAVLDPNYTPGGE</sequence>
<feature type="compositionally biased region" description="Polar residues" evidence="1">
    <location>
        <begin position="174"/>
        <end position="195"/>
    </location>
</feature>
<dbReference type="InterPro" id="IPR050400">
    <property type="entry name" value="Bact_Cytoskel_RodZ"/>
</dbReference>
<dbReference type="PANTHER" id="PTHR34475:SF1">
    <property type="entry name" value="CYTOSKELETON PROTEIN RODZ"/>
    <property type="match status" value="1"/>
</dbReference>
<dbReference type="STRING" id="84521.SAMN04487994_10613"/>
<protein>
    <submittedName>
        <fullName evidence="4">DUF4115 domain-containing protein</fullName>
    </submittedName>
</protein>
<name>A0A2N6SL18_9LACT</name>
<dbReference type="Proteomes" id="UP000235682">
    <property type="component" value="Unassembled WGS sequence"/>
</dbReference>
<feature type="compositionally biased region" description="Polar residues" evidence="1">
    <location>
        <begin position="310"/>
        <end position="332"/>
    </location>
</feature>
<feature type="domain" description="Cytoskeleton protein RodZ-like C-terminal" evidence="3">
    <location>
        <begin position="232"/>
        <end position="296"/>
    </location>
</feature>
<dbReference type="InterPro" id="IPR010982">
    <property type="entry name" value="Lambda_DNA-bd_dom_sf"/>
</dbReference>
<feature type="region of interest" description="Disordered" evidence="1">
    <location>
        <begin position="302"/>
        <end position="358"/>
    </location>
</feature>
<dbReference type="Pfam" id="PF13464">
    <property type="entry name" value="RodZ_C"/>
    <property type="match status" value="1"/>
</dbReference>
<keyword evidence="5" id="KW-1185">Reference proteome</keyword>
<feature type="region of interest" description="Disordered" evidence="1">
    <location>
        <begin position="174"/>
        <end position="198"/>
    </location>
</feature>
<gene>
    <name evidence="4" type="ORF">CJ205_07815</name>
</gene>
<dbReference type="AlphaFoldDB" id="A0A2N6SL18"/>
<dbReference type="PANTHER" id="PTHR34475">
    <property type="match status" value="1"/>
</dbReference>
<organism evidence="4 5">
    <name type="scientific">Dolosicoccus paucivorans</name>
    <dbReference type="NCBI Taxonomy" id="84521"/>
    <lineage>
        <taxon>Bacteria</taxon>
        <taxon>Bacillati</taxon>
        <taxon>Bacillota</taxon>
        <taxon>Bacilli</taxon>
        <taxon>Lactobacillales</taxon>
        <taxon>Aerococcaceae</taxon>
        <taxon>Dolosicoccus</taxon>
    </lineage>
</organism>
<comment type="caution">
    <text evidence="4">The sequence shown here is derived from an EMBL/GenBank/DDBJ whole genome shotgun (WGS) entry which is preliminary data.</text>
</comment>
<accession>A0A2N6SL18</accession>
<proteinExistence type="predicted"/>
<feature type="transmembrane region" description="Helical" evidence="2">
    <location>
        <begin position="130"/>
        <end position="151"/>
    </location>
</feature>
<dbReference type="Gene3D" id="1.10.260.40">
    <property type="entry name" value="lambda repressor-like DNA-binding domains"/>
    <property type="match status" value="1"/>
</dbReference>
<evidence type="ECO:0000256" key="2">
    <source>
        <dbReference type="SAM" id="Phobius"/>
    </source>
</evidence>
<evidence type="ECO:0000313" key="4">
    <source>
        <dbReference type="EMBL" id="PMC57788.1"/>
    </source>
</evidence>
<reference evidence="4 5" key="1">
    <citation type="submission" date="2017-09" db="EMBL/GenBank/DDBJ databases">
        <title>Bacterial strain isolated from the female urinary microbiota.</title>
        <authorList>
            <person name="Thomas-White K."/>
            <person name="Kumar N."/>
            <person name="Forster S."/>
            <person name="Putonti C."/>
            <person name="Lawley T."/>
            <person name="Wolfe A.J."/>
        </authorList>
    </citation>
    <scope>NUCLEOTIDE SEQUENCE [LARGE SCALE GENOMIC DNA]</scope>
    <source>
        <strain evidence="4 5">UMB0852</strain>
    </source>
</reference>
<dbReference type="InterPro" id="IPR025194">
    <property type="entry name" value="RodZ-like_C"/>
</dbReference>
<evidence type="ECO:0000313" key="5">
    <source>
        <dbReference type="Proteomes" id="UP000235682"/>
    </source>
</evidence>
<dbReference type="EMBL" id="PNHE01000046">
    <property type="protein sequence ID" value="PMC57788.1"/>
    <property type="molecule type" value="Genomic_DNA"/>
</dbReference>